<gene>
    <name evidence="4" type="primary">LOC100375793</name>
</gene>
<dbReference type="InterPro" id="IPR011009">
    <property type="entry name" value="Kinase-like_dom_sf"/>
</dbReference>
<dbReference type="Pfam" id="PF07714">
    <property type="entry name" value="PK_Tyr_Ser-Thr"/>
    <property type="match status" value="1"/>
</dbReference>
<dbReference type="GeneID" id="100375793"/>
<dbReference type="PANTHER" id="PTHR44329:SF253">
    <property type="entry name" value="KINASE SUPPRESSOR OF RAS 2"/>
    <property type="match status" value="1"/>
</dbReference>
<evidence type="ECO:0000259" key="2">
    <source>
        <dbReference type="PROSITE" id="PS50011"/>
    </source>
</evidence>
<dbReference type="Gene3D" id="3.30.200.20">
    <property type="entry name" value="Phosphorylase Kinase, domain 1"/>
    <property type="match status" value="1"/>
</dbReference>
<evidence type="ECO:0000313" key="4">
    <source>
        <dbReference type="RefSeq" id="XP_006826018.1"/>
    </source>
</evidence>
<feature type="compositionally biased region" description="Polar residues" evidence="1">
    <location>
        <begin position="334"/>
        <end position="346"/>
    </location>
</feature>
<dbReference type="InterPro" id="IPR001245">
    <property type="entry name" value="Ser-Thr/Tyr_kinase_cat_dom"/>
</dbReference>
<dbReference type="Gene3D" id="1.10.510.10">
    <property type="entry name" value="Transferase(Phosphotransferase) domain 1"/>
    <property type="match status" value="1"/>
</dbReference>
<dbReference type="InterPro" id="IPR051681">
    <property type="entry name" value="Ser/Thr_Kinases-Pseudokinases"/>
</dbReference>
<dbReference type="RefSeq" id="XP_006826018.1">
    <property type="nucleotide sequence ID" value="XM_006825955.1"/>
</dbReference>
<protein>
    <submittedName>
        <fullName evidence="4">Kinase suppressor of Ras 2-like</fullName>
    </submittedName>
</protein>
<feature type="region of interest" description="Disordered" evidence="1">
    <location>
        <begin position="326"/>
        <end position="352"/>
    </location>
</feature>
<accession>A0ABM0N177</accession>
<proteinExistence type="predicted"/>
<name>A0ABM0N177_SACKO</name>
<organism evidence="3 4">
    <name type="scientific">Saccoglossus kowalevskii</name>
    <name type="common">Acorn worm</name>
    <dbReference type="NCBI Taxonomy" id="10224"/>
    <lineage>
        <taxon>Eukaryota</taxon>
        <taxon>Metazoa</taxon>
        <taxon>Hemichordata</taxon>
        <taxon>Enteropneusta</taxon>
        <taxon>Harrimaniidae</taxon>
        <taxon>Saccoglossus</taxon>
    </lineage>
</organism>
<feature type="domain" description="Protein kinase" evidence="2">
    <location>
        <begin position="63"/>
        <end position="325"/>
    </location>
</feature>
<dbReference type="Proteomes" id="UP000694865">
    <property type="component" value="Unplaced"/>
</dbReference>
<dbReference type="PROSITE" id="PS50011">
    <property type="entry name" value="PROTEIN_KINASE_DOM"/>
    <property type="match status" value="1"/>
</dbReference>
<sequence>MSCPPKMRNTSKLHLCSTWPSFKAVESSSGEIYDWQVESQAVQYESEDIHSKLDEWKINYDDIEFNQCLKRGKNTAIYRGRWHGDVVIHTYHSSRDVNEFLEEVAILSRIRHENIELFMGVSTEPSKLAVVTSVHKGPSLFEHLHLKGEKMSVASKIHIARQIAQGVGYLHAMGITVGSKLNSRNIFLESKVKICLLGFDFVEVQNTRDDIACLPSGYLSYMAPELLRTVRVESSELVTDMQYNTTTDIFAFGTILYELFSGSWPFDGENSYALIWSLCNGDMPSLSNVDSPGQIKNIINECWSEHPLDRPLITEVVKELQHNVPLHKKHSQSEPDQLNRLSSPTHLRSPWR</sequence>
<reference evidence="4" key="1">
    <citation type="submission" date="2025-08" db="UniProtKB">
        <authorList>
            <consortium name="RefSeq"/>
        </authorList>
    </citation>
    <scope>IDENTIFICATION</scope>
    <source>
        <tissue evidence="4">Testes</tissue>
    </source>
</reference>
<evidence type="ECO:0000256" key="1">
    <source>
        <dbReference type="SAM" id="MobiDB-lite"/>
    </source>
</evidence>
<dbReference type="InterPro" id="IPR000719">
    <property type="entry name" value="Prot_kinase_dom"/>
</dbReference>
<evidence type="ECO:0000313" key="3">
    <source>
        <dbReference type="Proteomes" id="UP000694865"/>
    </source>
</evidence>
<keyword evidence="3" id="KW-1185">Reference proteome</keyword>
<dbReference type="PANTHER" id="PTHR44329">
    <property type="entry name" value="SERINE/THREONINE-PROTEIN KINASE TNNI3K-RELATED"/>
    <property type="match status" value="1"/>
</dbReference>
<dbReference type="SUPFAM" id="SSF56112">
    <property type="entry name" value="Protein kinase-like (PK-like)"/>
    <property type="match status" value="1"/>
</dbReference>